<reference evidence="2" key="2">
    <citation type="submission" date="2021-04" db="EMBL/GenBank/DDBJ databases">
        <authorList>
            <person name="Gilroy R."/>
        </authorList>
    </citation>
    <scope>NUCLEOTIDE SEQUENCE</scope>
    <source>
        <strain evidence="2">1282</strain>
    </source>
</reference>
<proteinExistence type="predicted"/>
<dbReference type="EMBL" id="DXDU01000009">
    <property type="protein sequence ID" value="HIY25655.1"/>
    <property type="molecule type" value="Genomic_DNA"/>
</dbReference>
<evidence type="ECO:0000313" key="2">
    <source>
        <dbReference type="EMBL" id="HIY25655.1"/>
    </source>
</evidence>
<dbReference type="Proteomes" id="UP000823915">
    <property type="component" value="Unassembled WGS sequence"/>
</dbReference>
<sequence length="526" mass="56892">MNSTTGQALYGSPSTATLEDRSYLDNPRTYGGSMTVLRARSNALTEKGTTQEIMTNSYPGAEPYVTEDGQLMAFLHDYESDELDETRASYVEGLIIENGGTNIKPFPEPETTGAQAEGNVEQSTGGDSQLRLAGDSSNAVAVWSRVTETLEKEPGSAVTSDEQMLMMNSTEIFASVMDDGKWKTTRLTTNSSADMAPVAATNGQKALVAWRAVAAQNSAQLTTFDSYDTIQYKIYDYSENSWSGPYTLYNGTSGAVKGIEAQMTDSGKMAVAYTIEKGSQESTTQVLAEDDGTTSITSNLQTVFTMIGLDANNQYVVTKNVQVTDDDDVNENPQLTAVTFPNENEESFLLGWYSVHDEDGVQKNDIRLAAFTSEGLLRDDFVDSLSVVSSQTAGNITSNFRFSKGAEQLSDLSILWTQPALEVNTTETQDDTQAEGAQITFDDVDHDVLMGVRFRVEGSEFAGLTAPIQLTEMGASQTIESFDGWVQDNKSLKAVTLSTQYGVKGSDGLTYTLEKVPGVNQDGTAS</sequence>
<protein>
    <submittedName>
        <fullName evidence="2">Uncharacterized protein</fullName>
    </submittedName>
</protein>
<organism evidence="2 3">
    <name type="scientific">Candidatus Acutalibacter pullistercoris</name>
    <dbReference type="NCBI Taxonomy" id="2838418"/>
    <lineage>
        <taxon>Bacteria</taxon>
        <taxon>Bacillati</taxon>
        <taxon>Bacillota</taxon>
        <taxon>Clostridia</taxon>
        <taxon>Eubacteriales</taxon>
        <taxon>Acutalibacteraceae</taxon>
        <taxon>Acutalibacter</taxon>
    </lineage>
</organism>
<evidence type="ECO:0000256" key="1">
    <source>
        <dbReference type="SAM" id="MobiDB-lite"/>
    </source>
</evidence>
<gene>
    <name evidence="2" type="ORF">H9838_00595</name>
</gene>
<feature type="region of interest" description="Disordered" evidence="1">
    <location>
        <begin position="1"/>
        <end position="26"/>
    </location>
</feature>
<feature type="compositionally biased region" description="Polar residues" evidence="1">
    <location>
        <begin position="1"/>
        <end position="17"/>
    </location>
</feature>
<accession>A0A9D1YBH8</accession>
<feature type="region of interest" description="Disordered" evidence="1">
    <location>
        <begin position="101"/>
        <end position="131"/>
    </location>
</feature>
<dbReference type="AlphaFoldDB" id="A0A9D1YBH8"/>
<evidence type="ECO:0000313" key="3">
    <source>
        <dbReference type="Proteomes" id="UP000823915"/>
    </source>
</evidence>
<reference evidence="2" key="1">
    <citation type="journal article" date="2021" name="PeerJ">
        <title>Extensive microbial diversity within the chicken gut microbiome revealed by metagenomics and culture.</title>
        <authorList>
            <person name="Gilroy R."/>
            <person name="Ravi A."/>
            <person name="Getino M."/>
            <person name="Pursley I."/>
            <person name="Horton D.L."/>
            <person name="Alikhan N.F."/>
            <person name="Baker D."/>
            <person name="Gharbi K."/>
            <person name="Hall N."/>
            <person name="Watson M."/>
            <person name="Adriaenssens E.M."/>
            <person name="Foster-Nyarko E."/>
            <person name="Jarju S."/>
            <person name="Secka A."/>
            <person name="Antonio M."/>
            <person name="Oren A."/>
            <person name="Chaudhuri R.R."/>
            <person name="La Ragione R."/>
            <person name="Hildebrand F."/>
            <person name="Pallen M.J."/>
        </authorList>
    </citation>
    <scope>NUCLEOTIDE SEQUENCE</scope>
    <source>
        <strain evidence="2">1282</strain>
    </source>
</reference>
<name>A0A9D1YBH8_9FIRM</name>
<comment type="caution">
    <text evidence="2">The sequence shown here is derived from an EMBL/GenBank/DDBJ whole genome shotgun (WGS) entry which is preliminary data.</text>
</comment>